<comment type="caution">
    <text evidence="1">The sequence shown here is derived from an EMBL/GenBank/DDBJ whole genome shotgun (WGS) entry which is preliminary data.</text>
</comment>
<evidence type="ECO:0000313" key="2">
    <source>
        <dbReference type="Proteomes" id="UP000789702"/>
    </source>
</evidence>
<evidence type="ECO:0000313" key="1">
    <source>
        <dbReference type="EMBL" id="CAG8714732.1"/>
    </source>
</evidence>
<dbReference type="Proteomes" id="UP000789702">
    <property type="component" value="Unassembled WGS sequence"/>
</dbReference>
<sequence>IENDLAKVVVETAYHSDELFEMDIKLAKKEKNKKSLYTEVEDDY</sequence>
<feature type="non-terminal residue" evidence="1">
    <location>
        <position position="44"/>
    </location>
</feature>
<gene>
    <name evidence="1" type="ORF">DHETER_LOCUS12472</name>
</gene>
<protein>
    <submittedName>
        <fullName evidence="1">6593_t:CDS:1</fullName>
    </submittedName>
</protein>
<name>A0ACA9PLN1_9GLOM</name>
<keyword evidence="2" id="KW-1185">Reference proteome</keyword>
<reference evidence="1" key="1">
    <citation type="submission" date="2021-06" db="EMBL/GenBank/DDBJ databases">
        <authorList>
            <person name="Kallberg Y."/>
            <person name="Tangrot J."/>
            <person name="Rosling A."/>
        </authorList>
    </citation>
    <scope>NUCLEOTIDE SEQUENCE</scope>
    <source>
        <strain evidence="1">IL203A</strain>
    </source>
</reference>
<organism evidence="1 2">
    <name type="scientific">Dentiscutata heterogama</name>
    <dbReference type="NCBI Taxonomy" id="1316150"/>
    <lineage>
        <taxon>Eukaryota</taxon>
        <taxon>Fungi</taxon>
        <taxon>Fungi incertae sedis</taxon>
        <taxon>Mucoromycota</taxon>
        <taxon>Glomeromycotina</taxon>
        <taxon>Glomeromycetes</taxon>
        <taxon>Diversisporales</taxon>
        <taxon>Gigasporaceae</taxon>
        <taxon>Dentiscutata</taxon>
    </lineage>
</organism>
<proteinExistence type="predicted"/>
<dbReference type="EMBL" id="CAJVPU010030689">
    <property type="protein sequence ID" value="CAG8714732.1"/>
    <property type="molecule type" value="Genomic_DNA"/>
</dbReference>
<accession>A0ACA9PLN1</accession>
<feature type="non-terminal residue" evidence="1">
    <location>
        <position position="1"/>
    </location>
</feature>